<dbReference type="EMBL" id="AYRZ02000011">
    <property type="protein sequence ID" value="PHT68255.1"/>
    <property type="molecule type" value="Genomic_DNA"/>
</dbReference>
<accession>A0A2G2YEU2</accession>
<keyword evidence="2" id="KW-1185">Reference proteome</keyword>
<protein>
    <recommendedName>
        <fullName evidence="3">Mitochondrial protein</fullName>
    </recommendedName>
</protein>
<dbReference type="FunFam" id="3.30.70.270:FF:000020">
    <property type="entry name" value="Transposon Tf2-6 polyprotein-like Protein"/>
    <property type="match status" value="1"/>
</dbReference>
<dbReference type="SUPFAM" id="SSF56672">
    <property type="entry name" value="DNA/RNA polymerases"/>
    <property type="match status" value="1"/>
</dbReference>
<dbReference type="InterPro" id="IPR043502">
    <property type="entry name" value="DNA/RNA_pol_sf"/>
</dbReference>
<dbReference type="Gramene" id="PHT68255">
    <property type="protein sequence ID" value="PHT68255"/>
    <property type="gene ID" value="T459_27742"/>
</dbReference>
<dbReference type="STRING" id="4072.A0A2G2YEU2"/>
<dbReference type="AlphaFoldDB" id="A0A2G2YEU2"/>
<evidence type="ECO:0000313" key="1">
    <source>
        <dbReference type="EMBL" id="PHT68255.1"/>
    </source>
</evidence>
<sequence>MKHKLCVRQAKYSFGASRVEYLRHAISAEGDSTDSKKIDVVKRWPIPNNVKELTGFQGLAGYYRRFIKHYGIIGKPLTDQLKKDRFQWFEKAFIAFEKLKKELTSTPVLALAENSAIFHCRNKSIGL</sequence>
<dbReference type="InterPro" id="IPR043128">
    <property type="entry name" value="Rev_trsase/Diguanyl_cyclase"/>
</dbReference>
<gene>
    <name evidence="1" type="ORF">T459_27742</name>
</gene>
<organism evidence="1 2">
    <name type="scientific">Capsicum annuum</name>
    <name type="common">Capsicum pepper</name>
    <dbReference type="NCBI Taxonomy" id="4072"/>
    <lineage>
        <taxon>Eukaryota</taxon>
        <taxon>Viridiplantae</taxon>
        <taxon>Streptophyta</taxon>
        <taxon>Embryophyta</taxon>
        <taxon>Tracheophyta</taxon>
        <taxon>Spermatophyta</taxon>
        <taxon>Magnoliopsida</taxon>
        <taxon>eudicotyledons</taxon>
        <taxon>Gunneridae</taxon>
        <taxon>Pentapetalae</taxon>
        <taxon>asterids</taxon>
        <taxon>lamiids</taxon>
        <taxon>Solanales</taxon>
        <taxon>Solanaceae</taxon>
        <taxon>Solanoideae</taxon>
        <taxon>Capsiceae</taxon>
        <taxon>Capsicum</taxon>
    </lineage>
</organism>
<dbReference type="OMA" id="KAFIAFE"/>
<dbReference type="PANTHER" id="PTHR33064:SF37">
    <property type="entry name" value="RIBONUCLEASE H"/>
    <property type="match status" value="1"/>
</dbReference>
<evidence type="ECO:0000313" key="2">
    <source>
        <dbReference type="Proteomes" id="UP000222542"/>
    </source>
</evidence>
<dbReference type="PANTHER" id="PTHR33064">
    <property type="entry name" value="POL PROTEIN"/>
    <property type="match status" value="1"/>
</dbReference>
<reference evidence="1 2" key="2">
    <citation type="journal article" date="2017" name="Genome Biol.">
        <title>New reference genome sequences of hot pepper reveal the massive evolution of plant disease-resistance genes by retroduplication.</title>
        <authorList>
            <person name="Kim S."/>
            <person name="Park J."/>
            <person name="Yeom S.I."/>
            <person name="Kim Y.M."/>
            <person name="Seo E."/>
            <person name="Kim K.T."/>
            <person name="Kim M.S."/>
            <person name="Lee J.M."/>
            <person name="Cheong K."/>
            <person name="Shin H.S."/>
            <person name="Kim S.B."/>
            <person name="Han K."/>
            <person name="Lee J."/>
            <person name="Park M."/>
            <person name="Lee H.A."/>
            <person name="Lee H.Y."/>
            <person name="Lee Y."/>
            <person name="Oh S."/>
            <person name="Lee J.H."/>
            <person name="Choi E."/>
            <person name="Choi E."/>
            <person name="Lee S.E."/>
            <person name="Jeon J."/>
            <person name="Kim H."/>
            <person name="Choi G."/>
            <person name="Song H."/>
            <person name="Lee J."/>
            <person name="Lee S.C."/>
            <person name="Kwon J.K."/>
            <person name="Lee H.Y."/>
            <person name="Koo N."/>
            <person name="Hong Y."/>
            <person name="Kim R.W."/>
            <person name="Kang W.H."/>
            <person name="Huh J.H."/>
            <person name="Kang B.C."/>
            <person name="Yang T.J."/>
            <person name="Lee Y.H."/>
            <person name="Bennetzen J.L."/>
            <person name="Choi D."/>
        </authorList>
    </citation>
    <scope>NUCLEOTIDE SEQUENCE [LARGE SCALE GENOMIC DNA]</scope>
    <source>
        <strain evidence="2">cv. CM334</strain>
    </source>
</reference>
<proteinExistence type="predicted"/>
<reference evidence="1 2" key="1">
    <citation type="journal article" date="2014" name="Nat. Genet.">
        <title>Genome sequence of the hot pepper provides insights into the evolution of pungency in Capsicum species.</title>
        <authorList>
            <person name="Kim S."/>
            <person name="Park M."/>
            <person name="Yeom S.I."/>
            <person name="Kim Y.M."/>
            <person name="Lee J.M."/>
            <person name="Lee H.A."/>
            <person name="Seo E."/>
            <person name="Choi J."/>
            <person name="Cheong K."/>
            <person name="Kim K.T."/>
            <person name="Jung K."/>
            <person name="Lee G.W."/>
            <person name="Oh S.K."/>
            <person name="Bae C."/>
            <person name="Kim S.B."/>
            <person name="Lee H.Y."/>
            <person name="Kim S.Y."/>
            <person name="Kim M.S."/>
            <person name="Kang B.C."/>
            <person name="Jo Y.D."/>
            <person name="Yang H.B."/>
            <person name="Jeong H.J."/>
            <person name="Kang W.H."/>
            <person name="Kwon J.K."/>
            <person name="Shin C."/>
            <person name="Lim J.Y."/>
            <person name="Park J.H."/>
            <person name="Huh J.H."/>
            <person name="Kim J.S."/>
            <person name="Kim B.D."/>
            <person name="Cohen O."/>
            <person name="Paran I."/>
            <person name="Suh M.C."/>
            <person name="Lee S.B."/>
            <person name="Kim Y.K."/>
            <person name="Shin Y."/>
            <person name="Noh S.J."/>
            <person name="Park J."/>
            <person name="Seo Y.S."/>
            <person name="Kwon S.Y."/>
            <person name="Kim H.A."/>
            <person name="Park J.M."/>
            <person name="Kim H.J."/>
            <person name="Choi S.B."/>
            <person name="Bosland P.W."/>
            <person name="Reeves G."/>
            <person name="Jo S.H."/>
            <person name="Lee B.W."/>
            <person name="Cho H.T."/>
            <person name="Choi H.S."/>
            <person name="Lee M.S."/>
            <person name="Yu Y."/>
            <person name="Do Choi Y."/>
            <person name="Park B.S."/>
            <person name="van Deynze A."/>
            <person name="Ashrafi H."/>
            <person name="Hill T."/>
            <person name="Kim W.T."/>
            <person name="Pai H.S."/>
            <person name="Ahn H.K."/>
            <person name="Yeam I."/>
            <person name="Giovannoni J.J."/>
            <person name="Rose J.K."/>
            <person name="Sorensen I."/>
            <person name="Lee S.J."/>
            <person name="Kim R.W."/>
            <person name="Choi I.Y."/>
            <person name="Choi B.S."/>
            <person name="Lim J.S."/>
            <person name="Lee Y.H."/>
            <person name="Choi D."/>
        </authorList>
    </citation>
    <scope>NUCLEOTIDE SEQUENCE [LARGE SCALE GENOMIC DNA]</scope>
    <source>
        <strain evidence="2">cv. CM334</strain>
    </source>
</reference>
<dbReference type="Gene3D" id="3.30.70.270">
    <property type="match status" value="1"/>
</dbReference>
<dbReference type="InterPro" id="IPR051320">
    <property type="entry name" value="Viral_Replic_Matur_Polypro"/>
</dbReference>
<evidence type="ECO:0008006" key="3">
    <source>
        <dbReference type="Google" id="ProtNLM"/>
    </source>
</evidence>
<name>A0A2G2YEU2_CAPAN</name>
<dbReference type="Proteomes" id="UP000222542">
    <property type="component" value="Unassembled WGS sequence"/>
</dbReference>
<comment type="caution">
    <text evidence="1">The sequence shown here is derived from an EMBL/GenBank/DDBJ whole genome shotgun (WGS) entry which is preliminary data.</text>
</comment>